<keyword evidence="5 8" id="KW-1133">Transmembrane helix</keyword>
<organism evidence="9 10">
    <name type="scientific">Astyanax mexicanus</name>
    <name type="common">Blind cave fish</name>
    <name type="synonym">Astyanax fasciatus mexicanus</name>
    <dbReference type="NCBI Taxonomy" id="7994"/>
    <lineage>
        <taxon>Eukaryota</taxon>
        <taxon>Metazoa</taxon>
        <taxon>Chordata</taxon>
        <taxon>Craniata</taxon>
        <taxon>Vertebrata</taxon>
        <taxon>Euteleostomi</taxon>
        <taxon>Actinopterygii</taxon>
        <taxon>Neopterygii</taxon>
        <taxon>Teleostei</taxon>
        <taxon>Ostariophysi</taxon>
        <taxon>Characiformes</taxon>
        <taxon>Characoidei</taxon>
        <taxon>Acestrorhamphidae</taxon>
        <taxon>Acestrorhamphinae</taxon>
        <taxon>Astyanax</taxon>
    </lineage>
</organism>
<dbReference type="GO" id="GO:0034632">
    <property type="term" value="F:retinol transmembrane transporter activity"/>
    <property type="evidence" value="ECO:0007669"/>
    <property type="project" value="InterPro"/>
</dbReference>
<dbReference type="InParanoid" id="A0A3B1KIR1"/>
<dbReference type="STRING" id="7994.ENSAMXP00000053614"/>
<reference evidence="9" key="4">
    <citation type="submission" date="2025-09" db="UniProtKB">
        <authorList>
            <consortium name="Ensembl"/>
        </authorList>
    </citation>
    <scope>IDENTIFICATION</scope>
</reference>
<dbReference type="GeneTree" id="ENSGT00940000153246"/>
<dbReference type="Pfam" id="PF14752">
    <property type="entry name" value="RBP_receptor"/>
    <property type="match status" value="1"/>
</dbReference>
<name>A0A3B1KIR1_ASTMX</name>
<dbReference type="Bgee" id="ENSAMXG00000039976">
    <property type="expression patterns" value="Expressed in testis and 10 other cell types or tissues"/>
</dbReference>
<dbReference type="GO" id="GO:0071939">
    <property type="term" value="P:vitamin A import into cell"/>
    <property type="evidence" value="ECO:0007669"/>
    <property type="project" value="TreeGrafter"/>
</dbReference>
<reference evidence="10" key="2">
    <citation type="journal article" date="2014" name="Nat. Commun.">
        <title>The cavefish genome reveals candidate genes for eye loss.</title>
        <authorList>
            <person name="McGaugh S.E."/>
            <person name="Gross J.B."/>
            <person name="Aken B."/>
            <person name="Blin M."/>
            <person name="Borowsky R."/>
            <person name="Chalopin D."/>
            <person name="Hinaux H."/>
            <person name="Jeffery W.R."/>
            <person name="Keene A."/>
            <person name="Ma L."/>
            <person name="Minx P."/>
            <person name="Murphy D."/>
            <person name="O'Quin K.E."/>
            <person name="Retaux S."/>
            <person name="Rohner N."/>
            <person name="Searle S.M."/>
            <person name="Stahl B.A."/>
            <person name="Tabin C."/>
            <person name="Volff J.N."/>
            <person name="Yoshizawa M."/>
            <person name="Warren W.C."/>
        </authorList>
    </citation>
    <scope>NUCLEOTIDE SEQUENCE [LARGE SCALE GENOMIC DNA]</scope>
    <source>
        <strain evidence="10">female</strain>
    </source>
</reference>
<keyword evidence="10" id="KW-1185">Reference proteome</keyword>
<evidence type="ECO:0000256" key="2">
    <source>
        <dbReference type="ARBA" id="ARBA00022448"/>
    </source>
</evidence>
<keyword evidence="4 8" id="KW-0812">Transmembrane</keyword>
<protein>
    <submittedName>
        <fullName evidence="9">STRA6-like</fullName>
    </submittedName>
</protein>
<comment type="subcellular location">
    <subcellularLocation>
        <location evidence="1">Cell membrane</location>
        <topology evidence="1">Multi-pass membrane protein</topology>
    </subcellularLocation>
</comment>
<feature type="transmembrane region" description="Helical" evidence="8">
    <location>
        <begin position="48"/>
        <end position="68"/>
    </location>
</feature>
<sequence>MFALFAGYIVPFTLPKWLISLVYLVAAFEVGVAFLPFFACLSTSHRELGGALGLLYTLTWLILAVWKFHCLPICGETLEEVFCFEWLLQWPHLLCLVFLLGRFGFMLVKGVRNRLQKNDQQVEDNNVDETHQYRYVQTLLRRPPERLLEKTWFRRKVYDWDPYFKFPNRMIATAVVSLIGLYGFILGEQVISAVLLKRWHLMLQQFLSNTKGWDYAIKNWHTTAALATLVSVAHVGHVLVCYRKHMKRLWAGEKKFLPETYHVPHSAVSVAAFLKYPGWQIAYTIWGYLIVHMGLYLFGTVFVYVVVFPIETYGFFTWLLDVITFLANFFIVFALLVLQTQLVQVFFLQDKLSPEVKQKPLALNNRKAFHNFNYFFFFYNVILGLGSCIFRLFGSAFVSLLLVSRIHRTIMPKGFELLDQGYRTWIGMIMADHYHCNPVMVCFCHLLLGRTLQREKTINAYSRLNNASERPAEVRVRARWLLSYTLLRNPKLITLRKHRKHKSNNQDQLAVALVMLQTQQRDAQSSDPPLHSLQVLHSH</sequence>
<feature type="transmembrane region" description="Helical" evidence="8">
    <location>
        <begin position="20"/>
        <end position="41"/>
    </location>
</feature>
<dbReference type="GO" id="GO:0005886">
    <property type="term" value="C:plasma membrane"/>
    <property type="evidence" value="ECO:0007669"/>
    <property type="project" value="UniProtKB-SubCell"/>
</dbReference>
<feature type="transmembrane region" description="Helical" evidence="8">
    <location>
        <begin position="88"/>
        <end position="108"/>
    </location>
</feature>
<dbReference type="PANTHER" id="PTHR21444:SF17">
    <property type="entry name" value="STIMULATED BY RETINOIC ACID GENE 6 PROTEIN-LIKE"/>
    <property type="match status" value="1"/>
</dbReference>
<evidence type="ECO:0000256" key="6">
    <source>
        <dbReference type="ARBA" id="ARBA00023136"/>
    </source>
</evidence>
<feature type="transmembrane region" description="Helical" evidence="8">
    <location>
        <begin position="220"/>
        <end position="240"/>
    </location>
</feature>
<evidence type="ECO:0000313" key="10">
    <source>
        <dbReference type="Proteomes" id="UP000018467"/>
    </source>
</evidence>
<feature type="transmembrane region" description="Helical" evidence="8">
    <location>
        <begin position="376"/>
        <end position="403"/>
    </location>
</feature>
<feature type="transmembrane region" description="Helical" evidence="8">
    <location>
        <begin position="315"/>
        <end position="338"/>
    </location>
</feature>
<keyword evidence="2" id="KW-0813">Transport</keyword>
<evidence type="ECO:0000256" key="4">
    <source>
        <dbReference type="ARBA" id="ARBA00022692"/>
    </source>
</evidence>
<keyword evidence="7" id="KW-0675">Receptor</keyword>
<dbReference type="InterPro" id="IPR026612">
    <property type="entry name" value="STRA6-like"/>
</dbReference>
<evidence type="ECO:0000256" key="8">
    <source>
        <dbReference type="SAM" id="Phobius"/>
    </source>
</evidence>
<reference evidence="9" key="3">
    <citation type="submission" date="2025-08" db="UniProtKB">
        <authorList>
            <consortium name="Ensembl"/>
        </authorList>
    </citation>
    <scope>IDENTIFICATION</scope>
</reference>
<dbReference type="PANTHER" id="PTHR21444">
    <property type="entry name" value="COILED-COIL DOMAIN-CONTAINING PROTEIN 180"/>
    <property type="match status" value="1"/>
</dbReference>
<proteinExistence type="predicted"/>
<evidence type="ECO:0000256" key="1">
    <source>
        <dbReference type="ARBA" id="ARBA00004651"/>
    </source>
</evidence>
<evidence type="ECO:0000256" key="3">
    <source>
        <dbReference type="ARBA" id="ARBA00022475"/>
    </source>
</evidence>
<feature type="transmembrane region" description="Helical" evidence="8">
    <location>
        <begin position="171"/>
        <end position="196"/>
    </location>
</feature>
<reference evidence="10" key="1">
    <citation type="submission" date="2013-03" db="EMBL/GenBank/DDBJ databases">
        <authorList>
            <person name="Jeffery W."/>
            <person name="Warren W."/>
            <person name="Wilson R.K."/>
        </authorList>
    </citation>
    <scope>NUCLEOTIDE SEQUENCE</scope>
    <source>
        <strain evidence="10">female</strain>
    </source>
</reference>
<dbReference type="Ensembl" id="ENSAMXT00000045711.1">
    <property type="protein sequence ID" value="ENSAMXP00000053614.1"/>
    <property type="gene ID" value="ENSAMXG00000039976.1"/>
</dbReference>
<evidence type="ECO:0000256" key="5">
    <source>
        <dbReference type="ARBA" id="ARBA00022989"/>
    </source>
</evidence>
<dbReference type="Proteomes" id="UP000018467">
    <property type="component" value="Unassembled WGS sequence"/>
</dbReference>
<evidence type="ECO:0000313" key="9">
    <source>
        <dbReference type="Ensembl" id="ENSAMXP00000053614.1"/>
    </source>
</evidence>
<accession>A0A3B1KIR1</accession>
<evidence type="ECO:0000256" key="7">
    <source>
        <dbReference type="ARBA" id="ARBA00023170"/>
    </source>
</evidence>
<keyword evidence="6 8" id="KW-0472">Membrane</keyword>
<keyword evidence="3" id="KW-1003">Cell membrane</keyword>
<dbReference type="GO" id="GO:0038023">
    <property type="term" value="F:signaling receptor activity"/>
    <property type="evidence" value="ECO:0007669"/>
    <property type="project" value="InterPro"/>
</dbReference>
<dbReference type="AlphaFoldDB" id="A0A3B1KIR1"/>
<feature type="transmembrane region" description="Helical" evidence="8">
    <location>
        <begin position="285"/>
        <end position="308"/>
    </location>
</feature>